<evidence type="ECO:0000256" key="2">
    <source>
        <dbReference type="ARBA" id="ARBA00006577"/>
    </source>
</evidence>
<dbReference type="RefSeq" id="WP_048088227.1">
    <property type="nucleotide sequence ID" value="NZ_JMIY01000001.1"/>
</dbReference>
<protein>
    <recommendedName>
        <fullName evidence="6">Peptidyl-prolyl cis-trans isomerase</fullName>
        <ecNumber evidence="6">5.2.1.8</ecNumber>
    </recommendedName>
</protein>
<keyword evidence="9" id="KW-1185">Reference proteome</keyword>
<evidence type="ECO:0000256" key="5">
    <source>
        <dbReference type="PROSITE-ProRule" id="PRU00277"/>
    </source>
</evidence>
<reference evidence="8 9" key="1">
    <citation type="journal article" date="2013" name="Nature">
        <title>Anaerobic oxidation of methane coupled to nitrate reduction in a novel archaeal lineage.</title>
        <authorList>
            <person name="Haroon M.F."/>
            <person name="Hu S."/>
            <person name="Shi Y."/>
            <person name="Imelfort M."/>
            <person name="Keller J."/>
            <person name="Hugenholtz P."/>
            <person name="Yuan Z."/>
            <person name="Tyson G.W."/>
        </authorList>
    </citation>
    <scope>NUCLEOTIDE SEQUENCE [LARGE SCALE GENOMIC DNA]</scope>
    <source>
        <strain evidence="8 9">ANME-2d</strain>
    </source>
</reference>
<dbReference type="Gene3D" id="2.40.10.330">
    <property type="match status" value="1"/>
</dbReference>
<dbReference type="AlphaFoldDB" id="A0A062VCP3"/>
<dbReference type="PANTHER" id="PTHR47861">
    <property type="entry name" value="FKBP-TYPE PEPTIDYL-PROLYL CIS-TRANS ISOMERASE SLYD"/>
    <property type="match status" value="1"/>
</dbReference>
<dbReference type="InterPro" id="IPR001179">
    <property type="entry name" value="PPIase_FKBP_dom"/>
</dbReference>
<evidence type="ECO:0000256" key="4">
    <source>
        <dbReference type="ARBA" id="ARBA00023235"/>
    </source>
</evidence>
<dbReference type="EC" id="5.2.1.8" evidence="6"/>
<evidence type="ECO:0000256" key="3">
    <source>
        <dbReference type="ARBA" id="ARBA00023110"/>
    </source>
</evidence>
<comment type="catalytic activity">
    <reaction evidence="1 5 6">
        <text>[protein]-peptidylproline (omega=180) = [protein]-peptidylproline (omega=0)</text>
        <dbReference type="Rhea" id="RHEA:16237"/>
        <dbReference type="Rhea" id="RHEA-COMP:10747"/>
        <dbReference type="Rhea" id="RHEA-COMP:10748"/>
        <dbReference type="ChEBI" id="CHEBI:83833"/>
        <dbReference type="ChEBI" id="CHEBI:83834"/>
        <dbReference type="EC" id="5.2.1.8"/>
    </reaction>
</comment>
<dbReference type="EMBL" id="JMIY01000001">
    <property type="protein sequence ID" value="KCZ73020.1"/>
    <property type="molecule type" value="Genomic_DNA"/>
</dbReference>
<dbReference type="PANTHER" id="PTHR47861:SF2">
    <property type="entry name" value="LONG-TYPE PEPTIDYL-PROLYL CIS-TRANS ISOMERASE"/>
    <property type="match status" value="1"/>
</dbReference>
<keyword evidence="3 5" id="KW-0697">Rotamase</keyword>
<evidence type="ECO:0000313" key="9">
    <source>
        <dbReference type="Proteomes" id="UP000027153"/>
    </source>
</evidence>
<dbReference type="Proteomes" id="UP000027153">
    <property type="component" value="Unassembled WGS sequence"/>
</dbReference>
<gene>
    <name evidence="8" type="ORF">ANME2D_00079</name>
</gene>
<dbReference type="PROSITE" id="PS50059">
    <property type="entry name" value="FKBP_PPIASE"/>
    <property type="match status" value="1"/>
</dbReference>
<name>A0A062VCP3_9EURY</name>
<dbReference type="Gene3D" id="3.30.70.2210">
    <property type="match status" value="1"/>
</dbReference>
<dbReference type="OrthoDB" id="8615at2157"/>
<dbReference type="Pfam" id="PF00254">
    <property type="entry name" value="FKBP_C"/>
    <property type="match status" value="1"/>
</dbReference>
<dbReference type="Gene3D" id="3.10.50.40">
    <property type="match status" value="1"/>
</dbReference>
<dbReference type="GO" id="GO:0003755">
    <property type="term" value="F:peptidyl-prolyl cis-trans isomerase activity"/>
    <property type="evidence" value="ECO:0007669"/>
    <property type="project" value="UniProtKB-UniRule"/>
</dbReference>
<organism evidence="8 9">
    <name type="scientific">Candidatus Methanoperedens nitratireducens</name>
    <dbReference type="NCBI Taxonomy" id="1392998"/>
    <lineage>
        <taxon>Archaea</taxon>
        <taxon>Methanobacteriati</taxon>
        <taxon>Methanobacteriota</taxon>
        <taxon>Stenosarchaea group</taxon>
        <taxon>Methanomicrobia</taxon>
        <taxon>Methanosarcinales</taxon>
        <taxon>ANME-2 cluster</taxon>
        <taxon>Candidatus Methanoperedentaceae</taxon>
        <taxon>Candidatus Methanoperedens</taxon>
    </lineage>
</organism>
<comment type="similarity">
    <text evidence="2 6">Belongs to the FKBP-type PPIase family.</text>
</comment>
<dbReference type="InterPro" id="IPR046357">
    <property type="entry name" value="PPIase_dom_sf"/>
</dbReference>
<keyword evidence="4 5" id="KW-0413">Isomerase</keyword>
<comment type="caution">
    <text evidence="8">The sequence shown here is derived from an EMBL/GenBank/DDBJ whole genome shotgun (WGS) entry which is preliminary data.</text>
</comment>
<evidence type="ECO:0000259" key="7">
    <source>
        <dbReference type="PROSITE" id="PS50059"/>
    </source>
</evidence>
<proteinExistence type="inferred from homology"/>
<accession>A0A062VCP3</accession>
<feature type="domain" description="PPIase FKBP-type" evidence="7">
    <location>
        <begin position="6"/>
        <end position="93"/>
    </location>
</feature>
<evidence type="ECO:0000256" key="6">
    <source>
        <dbReference type="RuleBase" id="RU003915"/>
    </source>
</evidence>
<evidence type="ECO:0000256" key="1">
    <source>
        <dbReference type="ARBA" id="ARBA00000971"/>
    </source>
</evidence>
<dbReference type="InterPro" id="IPR048261">
    <property type="entry name" value="SlpA/SlyD-like_ins_sf"/>
</dbReference>
<sequence>MSIQKGDFIKVSYTGRNDDRVFDTTDEEVAKANDIFNEKGKYGGDVIIVGSGHVVEGLDEDFIDKEVGYRGSITIPPEKAFGQRNPELIETIPITKFDQRPQVGMYVQIDGRTGMVTRVIGRMAQVDFNRFLAGQTVTYEYEIKEKIEDTEGKVHGLLGLYIGKDFTIQIDGETLTVEIEPELTFNQRWLMSKRLIANEIINNTDIKEVLYVEKYNSEVLAPKTSE</sequence>
<evidence type="ECO:0000313" key="8">
    <source>
        <dbReference type="EMBL" id="KCZ73020.1"/>
    </source>
</evidence>
<dbReference type="SUPFAM" id="SSF54534">
    <property type="entry name" value="FKBP-like"/>
    <property type="match status" value="1"/>
</dbReference>